<dbReference type="InterPro" id="IPR036390">
    <property type="entry name" value="WH_DNA-bd_sf"/>
</dbReference>
<accession>A0A849BGI2</accession>
<evidence type="ECO:0000256" key="1">
    <source>
        <dbReference type="SAM" id="MobiDB-lite"/>
    </source>
</evidence>
<dbReference type="Pfam" id="PF03551">
    <property type="entry name" value="PadR"/>
    <property type="match status" value="1"/>
</dbReference>
<evidence type="ECO:0000313" key="4">
    <source>
        <dbReference type="Proteomes" id="UP000555552"/>
    </source>
</evidence>
<dbReference type="PANTHER" id="PTHR43252:SF6">
    <property type="entry name" value="NEGATIVE TRANSCRIPTION REGULATOR PADR"/>
    <property type="match status" value="1"/>
</dbReference>
<dbReference type="SUPFAM" id="SSF46785">
    <property type="entry name" value="Winged helix' DNA-binding domain"/>
    <property type="match status" value="1"/>
</dbReference>
<proteinExistence type="predicted"/>
<dbReference type="InterPro" id="IPR005149">
    <property type="entry name" value="Tscrpt_reg_PadR_N"/>
</dbReference>
<dbReference type="EMBL" id="JABEMA010000024">
    <property type="protein sequence ID" value="NNH22189.1"/>
    <property type="molecule type" value="Genomic_DNA"/>
</dbReference>
<sequence length="196" mass="21144">MSMVELHLALLLAGPAHGYEVKKAHDAWFPDARPLAFGQVYATLGRMVRDGLVEVVETRSDGGPERTVYAVTATGRERLDRWLEEPAAPAGTGPEDVVRKAVVALRAPVGARTAQEVLARQRTHHLRRMRELSEPGGDDVALRLARRHALLHLDADLRWLDEAAAALAPGDPTTGDPTTGDPTTGDTTATTPEAPR</sequence>
<evidence type="ECO:0000313" key="3">
    <source>
        <dbReference type="EMBL" id="NNH22189.1"/>
    </source>
</evidence>
<feature type="compositionally biased region" description="Low complexity" evidence="1">
    <location>
        <begin position="168"/>
        <end position="196"/>
    </location>
</feature>
<evidence type="ECO:0000259" key="2">
    <source>
        <dbReference type="Pfam" id="PF03551"/>
    </source>
</evidence>
<dbReference type="InterPro" id="IPR036388">
    <property type="entry name" value="WH-like_DNA-bd_sf"/>
</dbReference>
<gene>
    <name evidence="3" type="ORF">HLB09_03635</name>
</gene>
<feature type="region of interest" description="Disordered" evidence="1">
    <location>
        <begin position="167"/>
        <end position="196"/>
    </location>
</feature>
<dbReference type="AlphaFoldDB" id="A0A849BGI2"/>
<dbReference type="Gene3D" id="1.10.10.10">
    <property type="entry name" value="Winged helix-like DNA-binding domain superfamily/Winged helix DNA-binding domain"/>
    <property type="match status" value="1"/>
</dbReference>
<organism evidence="3 4">
    <name type="scientific">Pseudokineococcus marinus</name>
    <dbReference type="NCBI Taxonomy" id="351215"/>
    <lineage>
        <taxon>Bacteria</taxon>
        <taxon>Bacillati</taxon>
        <taxon>Actinomycetota</taxon>
        <taxon>Actinomycetes</taxon>
        <taxon>Kineosporiales</taxon>
        <taxon>Kineosporiaceae</taxon>
        <taxon>Pseudokineococcus</taxon>
    </lineage>
</organism>
<comment type="caution">
    <text evidence="3">The sequence shown here is derived from an EMBL/GenBank/DDBJ whole genome shotgun (WGS) entry which is preliminary data.</text>
</comment>
<feature type="domain" description="Transcription regulator PadR N-terminal" evidence="2">
    <location>
        <begin position="8"/>
        <end position="80"/>
    </location>
</feature>
<dbReference type="PANTHER" id="PTHR43252">
    <property type="entry name" value="TRANSCRIPTIONAL REGULATOR YQJI"/>
    <property type="match status" value="1"/>
</dbReference>
<protein>
    <submittedName>
        <fullName evidence="3">PadR family transcriptional regulator</fullName>
    </submittedName>
</protein>
<dbReference type="Proteomes" id="UP000555552">
    <property type="component" value="Unassembled WGS sequence"/>
</dbReference>
<reference evidence="3 4" key="1">
    <citation type="submission" date="2020-05" db="EMBL/GenBank/DDBJ databases">
        <title>MicrobeNet Type strains.</title>
        <authorList>
            <person name="Nicholson A.C."/>
        </authorList>
    </citation>
    <scope>NUCLEOTIDE SEQUENCE [LARGE SCALE GENOMIC DNA]</scope>
    <source>
        <strain evidence="3 4">JCM 14547</strain>
    </source>
</reference>
<keyword evidence="4" id="KW-1185">Reference proteome</keyword>
<name>A0A849BGI2_9ACTN</name>